<dbReference type="EMBL" id="BMJJ01000010">
    <property type="protein sequence ID" value="GGD31491.1"/>
    <property type="molecule type" value="Genomic_DNA"/>
</dbReference>
<organism evidence="1 2">
    <name type="scientific">Aureimonas glaciei</name>
    <dbReference type="NCBI Taxonomy" id="1776957"/>
    <lineage>
        <taxon>Bacteria</taxon>
        <taxon>Pseudomonadati</taxon>
        <taxon>Pseudomonadota</taxon>
        <taxon>Alphaproteobacteria</taxon>
        <taxon>Hyphomicrobiales</taxon>
        <taxon>Aurantimonadaceae</taxon>
        <taxon>Aureimonas</taxon>
    </lineage>
</organism>
<protein>
    <recommendedName>
        <fullName evidence="3">DUF3644 domain-containing protein</fullName>
    </recommendedName>
</protein>
<dbReference type="RefSeq" id="WP_188853730.1">
    <property type="nucleotide sequence ID" value="NZ_BMJJ01000010.1"/>
</dbReference>
<gene>
    <name evidence="1" type="ORF">GCM10011335_38140</name>
</gene>
<proteinExistence type="predicted"/>
<evidence type="ECO:0008006" key="3">
    <source>
        <dbReference type="Google" id="ProtNLM"/>
    </source>
</evidence>
<comment type="caution">
    <text evidence="1">The sequence shown here is derived from an EMBL/GenBank/DDBJ whole genome shotgun (WGS) entry which is preliminary data.</text>
</comment>
<reference evidence="1" key="1">
    <citation type="journal article" date="2014" name="Int. J. Syst. Evol. Microbiol.">
        <title>Complete genome sequence of Corynebacterium casei LMG S-19264T (=DSM 44701T), isolated from a smear-ripened cheese.</title>
        <authorList>
            <consortium name="US DOE Joint Genome Institute (JGI-PGF)"/>
            <person name="Walter F."/>
            <person name="Albersmeier A."/>
            <person name="Kalinowski J."/>
            <person name="Ruckert C."/>
        </authorList>
    </citation>
    <scope>NUCLEOTIDE SEQUENCE</scope>
    <source>
        <strain evidence="1">CGMCC 1.15493</strain>
    </source>
</reference>
<accession>A0A916Y5Y2</accession>
<evidence type="ECO:0000313" key="1">
    <source>
        <dbReference type="EMBL" id="GGD31491.1"/>
    </source>
</evidence>
<sequence>MAIRPVRDARTLKTKAIHSLKAGITAFNGYHEDGRQTAVLLNLQHACEMLLKAALSQKREMVFDKKANRSLTFEACVRLCSEKFGLTGSQAGVMRVVDRLRDSEQHWIVTVEEGILYLNVRALVTAFDEYLRHVFEDDLASHIPPRVLPVSTRPPGDFDVLVDAEYTAINQLLGPGMRRRDEARARIRSLLAMEAVVTENVEVSEKDVDRVEKAIRANANIDVVFPRLRTIGMSTEGEGTTFTVKFSKKEGAPVRFIGGDDPEGAAAVREVDLQKKFHMSKTTLAKKVKLKPNKCHAMRWHLGLDEDRDCCHIFKFGKSEHYGFSDNATRRIQEELAVADMEKVWARYQRRYKD</sequence>
<name>A0A916Y5Y2_9HYPH</name>
<reference evidence="1" key="2">
    <citation type="submission" date="2020-09" db="EMBL/GenBank/DDBJ databases">
        <authorList>
            <person name="Sun Q."/>
            <person name="Zhou Y."/>
        </authorList>
    </citation>
    <scope>NUCLEOTIDE SEQUENCE</scope>
    <source>
        <strain evidence="1">CGMCC 1.15493</strain>
    </source>
</reference>
<dbReference type="Proteomes" id="UP000613160">
    <property type="component" value="Unassembled WGS sequence"/>
</dbReference>
<keyword evidence="2" id="KW-1185">Reference proteome</keyword>
<evidence type="ECO:0000313" key="2">
    <source>
        <dbReference type="Proteomes" id="UP000613160"/>
    </source>
</evidence>
<dbReference type="AlphaFoldDB" id="A0A916Y5Y2"/>